<keyword evidence="1" id="KW-0812">Transmembrane</keyword>
<proteinExistence type="predicted"/>
<dbReference type="Gene3D" id="3.30.1380.10">
    <property type="match status" value="1"/>
</dbReference>
<accession>A0ABU5ZV74</accession>
<keyword evidence="3" id="KW-1185">Reference proteome</keyword>
<gene>
    <name evidence="2" type="ORF">U6A24_09805</name>
</gene>
<dbReference type="InterPro" id="IPR009045">
    <property type="entry name" value="Zn_M74/Hedgehog-like"/>
</dbReference>
<dbReference type="RefSeq" id="WP_324179787.1">
    <property type="nucleotide sequence ID" value="NZ_BAABAW010000007.1"/>
</dbReference>
<dbReference type="EMBL" id="JAYKLX010000004">
    <property type="protein sequence ID" value="MEB3345756.1"/>
    <property type="molecule type" value="Genomic_DNA"/>
</dbReference>
<feature type="transmembrane region" description="Helical" evidence="1">
    <location>
        <begin position="47"/>
        <end position="66"/>
    </location>
</feature>
<organism evidence="2 3">
    <name type="scientific">Aquimarina gracilis</name>
    <dbReference type="NCBI Taxonomy" id="874422"/>
    <lineage>
        <taxon>Bacteria</taxon>
        <taxon>Pseudomonadati</taxon>
        <taxon>Bacteroidota</taxon>
        <taxon>Flavobacteriia</taxon>
        <taxon>Flavobacteriales</taxon>
        <taxon>Flavobacteriaceae</taxon>
        <taxon>Aquimarina</taxon>
    </lineage>
</organism>
<evidence type="ECO:0000313" key="3">
    <source>
        <dbReference type="Proteomes" id="UP001327027"/>
    </source>
</evidence>
<evidence type="ECO:0000256" key="1">
    <source>
        <dbReference type="SAM" id="Phobius"/>
    </source>
</evidence>
<keyword evidence="1" id="KW-0472">Membrane</keyword>
<keyword evidence="1" id="KW-1133">Transmembrane helix</keyword>
<evidence type="ECO:0000313" key="2">
    <source>
        <dbReference type="EMBL" id="MEB3345756.1"/>
    </source>
</evidence>
<name>A0ABU5ZV74_9FLAO</name>
<feature type="transmembrane region" description="Helical" evidence="1">
    <location>
        <begin position="12"/>
        <end position="35"/>
    </location>
</feature>
<protein>
    <submittedName>
        <fullName evidence="2">Uncharacterized protein</fullName>
    </submittedName>
</protein>
<sequence>MKTILKIVVHTILFVFLTIVSQIGGIVYLLSRVITKRIQWSSQYKPLLVFIGFYLISTLLIVPIIAPTFGREKVKHTDRIKPANYMTTLLNRNYVRPELNDLLLQTAKELAGSGVRIHYLDANFPFINKFPLLPHLSHNDGKKIDISLIYETRNGAITNKQKSISGYGVFEDPKSNEYNQINTCLKNGYFQYDYPKYVTFGKINKELVFSRKGTKKLIHSILRNRNLGKLFIEPHLKTRMNLEHNKIRYHGCKAVRHDDHIHVQLK</sequence>
<comment type="caution">
    <text evidence="2">The sequence shown here is derived from an EMBL/GenBank/DDBJ whole genome shotgun (WGS) entry which is preliminary data.</text>
</comment>
<reference evidence="2 3" key="1">
    <citation type="journal article" date="2013" name="Int. J. Syst. Evol. Microbiol.">
        <title>Aquimarina gracilis sp. nov., isolated from the gut microflora of a mussel, Mytilus coruscus, and emended description of Aquimarina spongiae.</title>
        <authorList>
            <person name="Park S.C."/>
            <person name="Choe H.N."/>
            <person name="Baik K.S."/>
            <person name="Seong C.N."/>
        </authorList>
    </citation>
    <scope>NUCLEOTIDE SEQUENCE [LARGE SCALE GENOMIC DNA]</scope>
    <source>
        <strain evidence="2 3">PSC32</strain>
    </source>
</reference>
<dbReference type="Proteomes" id="UP001327027">
    <property type="component" value="Unassembled WGS sequence"/>
</dbReference>